<protein>
    <recommendedName>
        <fullName evidence="4">DUF2564 family protein</fullName>
    </recommendedName>
</protein>
<evidence type="ECO:0008006" key="4">
    <source>
        <dbReference type="Google" id="ProtNLM"/>
    </source>
</evidence>
<name>A0A6B8RWP6_9BACL</name>
<organism evidence="2 3">
    <name type="scientific">Paenibacillus psychroresistens</name>
    <dbReference type="NCBI Taxonomy" id="1778678"/>
    <lineage>
        <taxon>Bacteria</taxon>
        <taxon>Bacillati</taxon>
        <taxon>Bacillota</taxon>
        <taxon>Bacilli</taxon>
        <taxon>Bacillales</taxon>
        <taxon>Paenibacillaceae</taxon>
        <taxon>Paenibacillus</taxon>
    </lineage>
</organism>
<evidence type="ECO:0000256" key="1">
    <source>
        <dbReference type="SAM" id="MobiDB-lite"/>
    </source>
</evidence>
<sequence length="92" mass="10381">MAKHSETSWKPDKPINQLSNAVDKATNALKQAQSHPSPQLIHQAQNALERAENGVMSAYLTAENQEPFDRLDEQLDLDREKLEQLEPMKGES</sequence>
<dbReference type="AlphaFoldDB" id="A0A6B8RWP6"/>
<dbReference type="KEGG" id="ppsc:EHS13_34460"/>
<reference evidence="3" key="1">
    <citation type="submission" date="2018-11" db="EMBL/GenBank/DDBJ databases">
        <title>Complete genome sequence of Paenibacillus sp. ML311-T8.</title>
        <authorList>
            <person name="Nam Y.-D."/>
            <person name="Kang J."/>
            <person name="Chung W.-H."/>
            <person name="Park Y.S."/>
        </authorList>
    </citation>
    <scope>NUCLEOTIDE SEQUENCE [LARGE SCALE GENOMIC DNA]</scope>
    <source>
        <strain evidence="3">ML311-T8</strain>
    </source>
</reference>
<dbReference type="Proteomes" id="UP000426246">
    <property type="component" value="Chromosome"/>
</dbReference>
<feature type="region of interest" description="Disordered" evidence="1">
    <location>
        <begin position="1"/>
        <end position="40"/>
    </location>
</feature>
<gene>
    <name evidence="2" type="ORF">EHS13_34460</name>
</gene>
<feature type="compositionally biased region" description="Polar residues" evidence="1">
    <location>
        <begin position="28"/>
        <end position="40"/>
    </location>
</feature>
<dbReference type="OrthoDB" id="2932110at2"/>
<evidence type="ECO:0000313" key="2">
    <source>
        <dbReference type="EMBL" id="QGQ99606.1"/>
    </source>
</evidence>
<dbReference type="EMBL" id="CP034235">
    <property type="protein sequence ID" value="QGQ99606.1"/>
    <property type="molecule type" value="Genomic_DNA"/>
</dbReference>
<feature type="compositionally biased region" description="Basic and acidic residues" evidence="1">
    <location>
        <begin position="1"/>
        <end position="13"/>
    </location>
</feature>
<evidence type="ECO:0000313" key="3">
    <source>
        <dbReference type="Proteomes" id="UP000426246"/>
    </source>
</evidence>
<accession>A0A6B8RWP6</accession>
<keyword evidence="3" id="KW-1185">Reference proteome</keyword>
<proteinExistence type="predicted"/>
<dbReference type="RefSeq" id="WP_155704771.1">
    <property type="nucleotide sequence ID" value="NZ_CP034235.1"/>
</dbReference>